<protein>
    <recommendedName>
        <fullName evidence="2">Solute-binding protein family 5 domain-containing protein</fullName>
    </recommendedName>
</protein>
<organism evidence="3 4">
    <name type="scientific">Nocardioides seonyuensis</name>
    <dbReference type="NCBI Taxonomy" id="2518371"/>
    <lineage>
        <taxon>Bacteria</taxon>
        <taxon>Bacillati</taxon>
        <taxon>Actinomycetota</taxon>
        <taxon>Actinomycetes</taxon>
        <taxon>Propionibacteriales</taxon>
        <taxon>Nocardioidaceae</taxon>
        <taxon>Nocardioides</taxon>
    </lineage>
</organism>
<dbReference type="InterPro" id="IPR030678">
    <property type="entry name" value="Peptide/Ni-bd"/>
</dbReference>
<evidence type="ECO:0000259" key="2">
    <source>
        <dbReference type="Pfam" id="PF00496"/>
    </source>
</evidence>
<dbReference type="SUPFAM" id="SSF53850">
    <property type="entry name" value="Periplasmic binding protein-like II"/>
    <property type="match status" value="1"/>
</dbReference>
<accession>A0A4P7ILX5</accession>
<dbReference type="Proteomes" id="UP000294853">
    <property type="component" value="Chromosome"/>
</dbReference>
<dbReference type="Pfam" id="PF00496">
    <property type="entry name" value="SBP_bac_5"/>
    <property type="match status" value="1"/>
</dbReference>
<dbReference type="KEGG" id="nsn:EXE58_18460"/>
<dbReference type="GO" id="GO:1904680">
    <property type="term" value="F:peptide transmembrane transporter activity"/>
    <property type="evidence" value="ECO:0007669"/>
    <property type="project" value="TreeGrafter"/>
</dbReference>
<dbReference type="InterPro" id="IPR000914">
    <property type="entry name" value="SBP_5_dom"/>
</dbReference>
<dbReference type="Gene3D" id="3.10.105.10">
    <property type="entry name" value="Dipeptide-binding Protein, Domain 3"/>
    <property type="match status" value="1"/>
</dbReference>
<keyword evidence="4" id="KW-1185">Reference proteome</keyword>
<dbReference type="Gene3D" id="3.40.190.10">
    <property type="entry name" value="Periplasmic binding protein-like II"/>
    <property type="match status" value="1"/>
</dbReference>
<dbReference type="OrthoDB" id="9796817at2"/>
<dbReference type="PROSITE" id="PS51257">
    <property type="entry name" value="PROKAR_LIPOPROTEIN"/>
    <property type="match status" value="1"/>
</dbReference>
<reference evidence="3 4" key="1">
    <citation type="submission" date="2019-03" db="EMBL/GenBank/DDBJ databases">
        <title>Three New Species of Nocardioides, Nocardioides euryhalodurans sp. nov., Nocardioides seonyuensis sp. nov. and Nocardioides eburneoflavus sp. nov. Iolated from Soil.</title>
        <authorList>
            <person name="Roh S.G."/>
            <person name="Lee C."/>
            <person name="Kim M.-K."/>
            <person name="Kim S.B."/>
        </authorList>
    </citation>
    <scope>NUCLEOTIDE SEQUENCE [LARGE SCALE GENOMIC DNA]</scope>
    <source>
        <strain evidence="3 4">MMS17-SY207-3</strain>
    </source>
</reference>
<sequence>MPRHLVRSRRALRTASAGVAFLALAVGGCSTTDGGPGRAPSPKQEPVTAVTKAHDLRGPAPEVDGAVEGGTITVHLPGDSSPETIDPTAGWARAGNSILQALTSRSLTQYSRDEEGRPVLVPDLAVDLGRPNTDFTEWTFTIRDDATWEDGRPVTAEEVAFGICRSLDSTAFPSGPGAVYSRRFFAGADDYAGPYTGKDPRCESWDGISVEGQEITITMSTPFPDMDYFGAFMAMGPAPLDRTSRPPRYGRTPLSTGPYKVARFEAGEELRLVRNDQWDPASDPARHQHVDEWVFKFDQDGAQVDDLMLSDSPESRAAIATGLGAERFDEATEKLGDRLVQQSTLCVSTLMPDYDKIDDIRVRKALAYAYPYDDVWSAAGEVPQVTRRLASSLLPPGMPGREEFFVDEAQITFDPERSRELLAEAGHADKPYPITMIYYELDPDMRAAQERIKQGFEAGGFSVKDIPVQSSPYNVWLDPDSKVDRRLNLRGFNWCADWPAGSSMLPPLLESGAEYNLADFEETSVDEEMRKISVLPQADQADAWGALDERIMREYFPIIPTAVRNELLVFGEDIGNPSGEVVWGSPNYKDLYVAK</sequence>
<name>A0A4P7ILX5_9ACTN</name>
<feature type="domain" description="Solute-binding protein family 5" evidence="2">
    <location>
        <begin position="120"/>
        <end position="513"/>
    </location>
</feature>
<feature type="signal peptide" evidence="1">
    <location>
        <begin position="1"/>
        <end position="25"/>
    </location>
</feature>
<evidence type="ECO:0000313" key="3">
    <source>
        <dbReference type="EMBL" id="QBX57211.1"/>
    </source>
</evidence>
<keyword evidence="1" id="KW-0732">Signal</keyword>
<dbReference type="GO" id="GO:0042597">
    <property type="term" value="C:periplasmic space"/>
    <property type="evidence" value="ECO:0007669"/>
    <property type="project" value="UniProtKB-ARBA"/>
</dbReference>
<gene>
    <name evidence="3" type="ORF">EXE58_18460</name>
</gene>
<evidence type="ECO:0000313" key="4">
    <source>
        <dbReference type="Proteomes" id="UP000294853"/>
    </source>
</evidence>
<dbReference type="PANTHER" id="PTHR30290:SF83">
    <property type="entry name" value="ABC TRANSPORTER SUBSTRATE-BINDING PROTEIN"/>
    <property type="match status" value="1"/>
</dbReference>
<dbReference type="RefSeq" id="WP_135269196.1">
    <property type="nucleotide sequence ID" value="NZ_CP038436.1"/>
</dbReference>
<dbReference type="EMBL" id="CP038436">
    <property type="protein sequence ID" value="QBX57211.1"/>
    <property type="molecule type" value="Genomic_DNA"/>
</dbReference>
<dbReference type="PIRSF" id="PIRSF002741">
    <property type="entry name" value="MppA"/>
    <property type="match status" value="1"/>
</dbReference>
<evidence type="ECO:0000256" key="1">
    <source>
        <dbReference type="SAM" id="SignalP"/>
    </source>
</evidence>
<dbReference type="InterPro" id="IPR039424">
    <property type="entry name" value="SBP_5"/>
</dbReference>
<proteinExistence type="predicted"/>
<dbReference type="AlphaFoldDB" id="A0A4P7ILX5"/>
<dbReference type="GO" id="GO:0043190">
    <property type="term" value="C:ATP-binding cassette (ABC) transporter complex"/>
    <property type="evidence" value="ECO:0007669"/>
    <property type="project" value="InterPro"/>
</dbReference>
<dbReference type="PANTHER" id="PTHR30290">
    <property type="entry name" value="PERIPLASMIC BINDING COMPONENT OF ABC TRANSPORTER"/>
    <property type="match status" value="1"/>
</dbReference>
<feature type="chain" id="PRO_5039626775" description="Solute-binding protein family 5 domain-containing protein" evidence="1">
    <location>
        <begin position="26"/>
        <end position="595"/>
    </location>
</feature>
<dbReference type="GO" id="GO:0015833">
    <property type="term" value="P:peptide transport"/>
    <property type="evidence" value="ECO:0007669"/>
    <property type="project" value="TreeGrafter"/>
</dbReference>